<dbReference type="InterPro" id="IPR000109">
    <property type="entry name" value="POT_fam"/>
</dbReference>
<dbReference type="PANTHER" id="PTHR11654">
    <property type="entry name" value="OLIGOPEPTIDE TRANSPORTER-RELATED"/>
    <property type="match status" value="1"/>
</dbReference>
<feature type="transmembrane region" description="Helical" evidence="6">
    <location>
        <begin position="72"/>
        <end position="92"/>
    </location>
</feature>
<feature type="transmembrane region" description="Helical" evidence="6">
    <location>
        <begin position="140"/>
        <end position="159"/>
    </location>
</feature>
<accession>A0A9Q0R0Z3</accession>
<feature type="transmembrane region" description="Helical" evidence="6">
    <location>
        <begin position="204"/>
        <end position="225"/>
    </location>
</feature>
<dbReference type="EMBL" id="JAMYWD010000002">
    <property type="protein sequence ID" value="KAJ4979002.1"/>
    <property type="molecule type" value="Genomic_DNA"/>
</dbReference>
<feature type="transmembrane region" description="Helical" evidence="6">
    <location>
        <begin position="489"/>
        <end position="511"/>
    </location>
</feature>
<feature type="transmembrane region" description="Helical" evidence="6">
    <location>
        <begin position="446"/>
        <end position="468"/>
    </location>
</feature>
<evidence type="ECO:0000313" key="7">
    <source>
        <dbReference type="EMBL" id="KAJ4979002.1"/>
    </source>
</evidence>
<keyword evidence="5 6" id="KW-0472">Membrane</keyword>
<dbReference type="GO" id="GO:0016020">
    <property type="term" value="C:membrane"/>
    <property type="evidence" value="ECO:0007669"/>
    <property type="project" value="UniProtKB-SubCell"/>
</dbReference>
<dbReference type="GO" id="GO:0022857">
    <property type="term" value="F:transmembrane transporter activity"/>
    <property type="evidence" value="ECO:0007669"/>
    <property type="project" value="InterPro"/>
</dbReference>
<dbReference type="Proteomes" id="UP001141806">
    <property type="component" value="Unassembled WGS sequence"/>
</dbReference>
<evidence type="ECO:0000256" key="6">
    <source>
        <dbReference type="SAM" id="Phobius"/>
    </source>
</evidence>
<dbReference type="CDD" id="cd17416">
    <property type="entry name" value="MFS_NPF1_2"/>
    <property type="match status" value="1"/>
</dbReference>
<comment type="subcellular location">
    <subcellularLocation>
        <location evidence="1">Membrane</location>
        <topology evidence="1">Multi-pass membrane protein</topology>
    </subcellularLocation>
</comment>
<evidence type="ECO:0000256" key="2">
    <source>
        <dbReference type="ARBA" id="ARBA00005982"/>
    </source>
</evidence>
<gene>
    <name evidence="7" type="ORF">NE237_009782</name>
</gene>
<evidence type="ECO:0000256" key="5">
    <source>
        <dbReference type="ARBA" id="ARBA00023136"/>
    </source>
</evidence>
<dbReference type="OrthoDB" id="8904098at2759"/>
<reference evidence="7" key="1">
    <citation type="journal article" date="2023" name="Plant J.">
        <title>The genome of the king protea, Protea cynaroides.</title>
        <authorList>
            <person name="Chang J."/>
            <person name="Duong T.A."/>
            <person name="Schoeman C."/>
            <person name="Ma X."/>
            <person name="Roodt D."/>
            <person name="Barker N."/>
            <person name="Li Z."/>
            <person name="Van de Peer Y."/>
            <person name="Mizrachi E."/>
        </authorList>
    </citation>
    <scope>NUCLEOTIDE SEQUENCE</scope>
    <source>
        <tissue evidence="7">Young leaves</tissue>
    </source>
</reference>
<dbReference type="SUPFAM" id="SSF103473">
    <property type="entry name" value="MFS general substrate transporter"/>
    <property type="match status" value="1"/>
</dbReference>
<dbReference type="InterPro" id="IPR036259">
    <property type="entry name" value="MFS_trans_sf"/>
</dbReference>
<feature type="transmembrane region" description="Helical" evidence="6">
    <location>
        <begin position="31"/>
        <end position="52"/>
    </location>
</feature>
<dbReference type="Pfam" id="PF00854">
    <property type="entry name" value="PTR2"/>
    <property type="match status" value="1"/>
</dbReference>
<keyword evidence="4 6" id="KW-1133">Transmembrane helix</keyword>
<feature type="transmembrane region" description="Helical" evidence="6">
    <location>
        <begin position="367"/>
        <end position="387"/>
    </location>
</feature>
<evidence type="ECO:0000256" key="1">
    <source>
        <dbReference type="ARBA" id="ARBA00004141"/>
    </source>
</evidence>
<evidence type="ECO:0000313" key="8">
    <source>
        <dbReference type="Proteomes" id="UP001141806"/>
    </source>
</evidence>
<feature type="transmembrane region" description="Helical" evidence="6">
    <location>
        <begin position="99"/>
        <end position="120"/>
    </location>
</feature>
<name>A0A9Q0R0Z3_9MAGN</name>
<protein>
    <submittedName>
        <fullName evidence="7">Uncharacterized protein</fullName>
    </submittedName>
</protein>
<organism evidence="7 8">
    <name type="scientific">Protea cynaroides</name>
    <dbReference type="NCBI Taxonomy" id="273540"/>
    <lineage>
        <taxon>Eukaryota</taxon>
        <taxon>Viridiplantae</taxon>
        <taxon>Streptophyta</taxon>
        <taxon>Embryophyta</taxon>
        <taxon>Tracheophyta</taxon>
        <taxon>Spermatophyta</taxon>
        <taxon>Magnoliopsida</taxon>
        <taxon>Proteales</taxon>
        <taxon>Proteaceae</taxon>
        <taxon>Protea</taxon>
    </lineage>
</organism>
<keyword evidence="3 6" id="KW-0812">Transmembrane</keyword>
<comment type="similarity">
    <text evidence="2">Belongs to the major facilitator superfamily. Proton-dependent oligopeptide transporter (POT/PTR) (TC 2.A.17) family.</text>
</comment>
<proteinExistence type="inferred from homology"/>
<comment type="caution">
    <text evidence="7">The sequence shown here is derived from an EMBL/GenBank/DDBJ whole genome shotgun (WGS) entry which is preliminary data.</text>
</comment>
<feature type="transmembrane region" description="Helical" evidence="6">
    <location>
        <begin position="332"/>
        <end position="355"/>
    </location>
</feature>
<feature type="transmembrane region" description="Helical" evidence="6">
    <location>
        <begin position="179"/>
        <end position="198"/>
    </location>
</feature>
<keyword evidence="8" id="KW-1185">Reference proteome</keyword>
<evidence type="ECO:0000256" key="4">
    <source>
        <dbReference type="ARBA" id="ARBA00022989"/>
    </source>
</evidence>
<feature type="transmembrane region" description="Helical" evidence="6">
    <location>
        <begin position="531"/>
        <end position="552"/>
    </location>
</feature>
<dbReference type="AlphaFoldDB" id="A0A9Q0R0Z3"/>
<evidence type="ECO:0000256" key="3">
    <source>
        <dbReference type="ARBA" id="ARBA00022692"/>
    </source>
</evidence>
<sequence>MADTNAQQQFHDQLSQAESQTAGIDLKRGGWITFPFIIVGVMGLSLASWGWVSNLMVYLIQEFNVKSVDAAQIYNIVNGCNNIFPIAGAIIADSLFGCFTVITFSSIASLLGLILLTLTATLHSLRPSEGETPSRLPLGVLYSALTLASIGLGGMRFTIATMGADQLAKAKDQGVFFNWYFFTLYMASVVSFTAIVYVQDSIGWGLGFGLCVGTNAVGLAVFLAGKHYYRRMKPKGSPFISLARVLVATVRKWKLVLMSSQIQSNQSSYYYAKTKDSKLPSSAPSSSFSFLNRAALQTEGDTRPDGSIAKPWRLCTVEQVEDVKTLFRLFPLWSSGIFLSTPVGVQISLTILQALTMDRHVGPHFQIPTGSFLIFSLLSTPITISFADRFLLSKWSKLTGRSPTPLQRIGLGHVFNIMSMASSALVESRRLHVVRSHHLEDQTSSTIMPMSALWLAVPLAIVGVGEAFHFPGQVSLYYQEFPMPLRNTATAMISLLFAIGFYMSTAVINLVRKVTNWLPDNINQGRMDYVFWMLVVIGVANFGYYVVCAMLYKYQNVGLESENQEVQDEE</sequence>
<dbReference type="Gene3D" id="1.20.1250.20">
    <property type="entry name" value="MFS general substrate transporter like domains"/>
    <property type="match status" value="1"/>
</dbReference>